<evidence type="ECO:0000256" key="1">
    <source>
        <dbReference type="ARBA" id="ARBA00022737"/>
    </source>
</evidence>
<feature type="region of interest" description="Disordered" evidence="2">
    <location>
        <begin position="24"/>
        <end position="121"/>
    </location>
</feature>
<evidence type="ECO:0000313" key="4">
    <source>
        <dbReference type="Proteomes" id="UP000827549"/>
    </source>
</evidence>
<gene>
    <name evidence="3" type="ORF">LOC62_01G000190</name>
</gene>
<dbReference type="GeneID" id="87803449"/>
<proteinExistence type="predicted"/>
<feature type="compositionally biased region" description="Basic and acidic residues" evidence="2">
    <location>
        <begin position="97"/>
        <end position="112"/>
    </location>
</feature>
<feature type="compositionally biased region" description="Low complexity" evidence="2">
    <location>
        <begin position="992"/>
        <end position="1002"/>
    </location>
</feature>
<dbReference type="Proteomes" id="UP000827549">
    <property type="component" value="Chromosome 1"/>
</dbReference>
<dbReference type="RefSeq" id="XP_062622595.1">
    <property type="nucleotide sequence ID" value="XM_062766611.1"/>
</dbReference>
<protein>
    <recommendedName>
        <fullName evidence="5">Pentacotripeptide-repeat region of PRORP domain-containing protein</fullName>
    </recommendedName>
</protein>
<dbReference type="InterPro" id="IPR011990">
    <property type="entry name" value="TPR-like_helical_dom_sf"/>
</dbReference>
<feature type="region of interest" description="Disordered" evidence="2">
    <location>
        <begin position="136"/>
        <end position="178"/>
    </location>
</feature>
<keyword evidence="4" id="KW-1185">Reference proteome</keyword>
<dbReference type="Gene3D" id="1.25.40.10">
    <property type="entry name" value="Tetratricopeptide repeat domain"/>
    <property type="match status" value="2"/>
</dbReference>
<keyword evidence="1" id="KW-0677">Repeat</keyword>
<feature type="compositionally biased region" description="Acidic residues" evidence="2">
    <location>
        <begin position="665"/>
        <end position="676"/>
    </location>
</feature>
<organism evidence="3 4">
    <name type="scientific">Vanrija pseudolonga</name>
    <dbReference type="NCBI Taxonomy" id="143232"/>
    <lineage>
        <taxon>Eukaryota</taxon>
        <taxon>Fungi</taxon>
        <taxon>Dikarya</taxon>
        <taxon>Basidiomycota</taxon>
        <taxon>Agaricomycotina</taxon>
        <taxon>Tremellomycetes</taxon>
        <taxon>Trichosporonales</taxon>
        <taxon>Trichosporonaceae</taxon>
        <taxon>Vanrija</taxon>
    </lineage>
</organism>
<feature type="region of interest" description="Disordered" evidence="2">
    <location>
        <begin position="970"/>
        <end position="1008"/>
    </location>
</feature>
<accession>A0AAF0XZ08</accession>
<dbReference type="PANTHER" id="PTHR47447:SF17">
    <property type="entry name" value="OS12G0638900 PROTEIN"/>
    <property type="match status" value="1"/>
</dbReference>
<evidence type="ECO:0000256" key="2">
    <source>
        <dbReference type="SAM" id="MobiDB-lite"/>
    </source>
</evidence>
<dbReference type="AlphaFoldDB" id="A0AAF0XZ08"/>
<name>A0AAF0XZ08_9TREE</name>
<feature type="compositionally biased region" description="Basic and acidic residues" evidence="2">
    <location>
        <begin position="45"/>
        <end position="60"/>
    </location>
</feature>
<feature type="compositionally biased region" description="Pro residues" evidence="2">
    <location>
        <begin position="151"/>
        <end position="162"/>
    </location>
</feature>
<dbReference type="PANTHER" id="PTHR47447">
    <property type="entry name" value="OS03G0856100 PROTEIN"/>
    <property type="match status" value="1"/>
</dbReference>
<reference evidence="3" key="1">
    <citation type="submission" date="2023-10" db="EMBL/GenBank/DDBJ databases">
        <authorList>
            <person name="Noh H."/>
        </authorList>
    </citation>
    <scope>NUCLEOTIDE SEQUENCE</scope>
    <source>
        <strain evidence="3">DUCC4014</strain>
    </source>
</reference>
<evidence type="ECO:0008006" key="5">
    <source>
        <dbReference type="Google" id="ProtNLM"/>
    </source>
</evidence>
<feature type="compositionally biased region" description="Basic and acidic residues" evidence="2">
    <location>
        <begin position="67"/>
        <end position="86"/>
    </location>
</feature>
<sequence length="1008" mass="111446">MLRPTIVRKVTRLRGVRFASRSPFGLKEFGLRGPGSSDNAFPPDPAERERRRQERQERAPRSAPSFRRRDDDGDVERSSRYEERGFRPRFKSAGRSSRFDSKPTFNSRREVEGEPEWEPDFEPDFETIFKTAATSSSNAAFEPTERAPGVTGPPPATPPPRPQYVANTAPGQPDPSTFPLYRPEPEDRVPTEEEIMTKFPLDSKGLPSIAAIHKEAKTQIVEDAIRNVPEFDEEGLRAFYSSVVLSGAAEEVKQGLAQIEAPESHRHTSKYERARLFQELRARLEAPTDEQAEEGAPAPPSLIPTLPESTPAHIALTAALINLAPAEPRGPTTIPLGIVRKGEWQALLDSFAASGDATGAEVLLSTMERHGVLPTQGQLDQVVEVYAKLGDTAAVARLISDFENVGLEITDHHRDMLVSSYLNGPNGSSEAAISLLTASENISKPFPQSSYGVVLKHLTVSSPTTQVNSHSRALAWDLFAHMRFAAHPQPTRELYTIMINVCSDAREPQPERARDLWIEMTTEGDQIQPKREEFDAIIRALGSTKENYLEAYDLLGQMLGKHEEATLVPFEDSEIQRVISPWTPTIETFAALLEGTKRAGDLDRARWILNEVVDLSRAAAFAHTNSIKGPDAEMMAGVFQTYAAWNPPVTRKSVTRTNGEREEAAAEEAEADEDPTNIAEAEAEAESSTVGPQTSAEALAEAVVLFQQILKDTAAAREGPVSIIQHPFANVRLSRRLVNSYMSVQLKHAKSLADARTTFNETWAELAGSDTIPTSTATFTLRPNGWSYINVLDRCARGRLPTDDRAVAQEWGQEMFEAYRAWQPIALAALGNGPDRASARRRWLAGLAERQVEAAWSAGIRLAAIGEDNERGLALVKEFWGIYPPTAIRETYSPVLKPDLGVRMVDIAAVAEPEIPPHLLFDDVKVLHQHFVRDENWTAVKYLTFVATSYGKALETRRKWRIKGAGVSRELRKKREREGKLAAPRLRRGSLAAPVTSAAAPAAEEEED</sequence>
<evidence type="ECO:0000313" key="3">
    <source>
        <dbReference type="EMBL" id="WOO76563.1"/>
    </source>
</evidence>
<feature type="region of interest" description="Disordered" evidence="2">
    <location>
        <begin position="653"/>
        <end position="676"/>
    </location>
</feature>
<dbReference type="EMBL" id="CP086714">
    <property type="protein sequence ID" value="WOO76563.1"/>
    <property type="molecule type" value="Genomic_DNA"/>
</dbReference>